<dbReference type="Gene3D" id="3.30.450.40">
    <property type="match status" value="1"/>
</dbReference>
<proteinExistence type="predicted"/>
<dbReference type="Pfam" id="PF13185">
    <property type="entry name" value="GAF_2"/>
    <property type="match status" value="1"/>
</dbReference>
<dbReference type="AlphaFoldDB" id="A0A2W5Q052"/>
<gene>
    <name evidence="2" type="ORF">DI556_15135</name>
</gene>
<organism evidence="2 3">
    <name type="scientific">Rhodovulum sulfidophilum</name>
    <name type="common">Rhodobacter sulfidophilus</name>
    <dbReference type="NCBI Taxonomy" id="35806"/>
    <lineage>
        <taxon>Bacteria</taxon>
        <taxon>Pseudomonadati</taxon>
        <taxon>Pseudomonadota</taxon>
        <taxon>Alphaproteobacteria</taxon>
        <taxon>Rhodobacterales</taxon>
        <taxon>Paracoccaceae</taxon>
        <taxon>Rhodovulum</taxon>
    </lineage>
</organism>
<protein>
    <submittedName>
        <fullName evidence="2">GAF domain-containing protein</fullName>
    </submittedName>
</protein>
<reference evidence="2 3" key="1">
    <citation type="submission" date="2017-08" db="EMBL/GenBank/DDBJ databases">
        <title>Infants hospitalized years apart are colonized by the same room-sourced microbial strains.</title>
        <authorList>
            <person name="Brooks B."/>
            <person name="Olm M.R."/>
            <person name="Firek B.A."/>
            <person name="Baker R."/>
            <person name="Thomas B.C."/>
            <person name="Morowitz M.J."/>
            <person name="Banfield J.F."/>
        </authorList>
    </citation>
    <scope>NUCLEOTIDE SEQUENCE [LARGE SCALE GENOMIC DNA]</scope>
    <source>
        <strain evidence="2">S2_005_002_R2_34</strain>
    </source>
</reference>
<dbReference type="EMBL" id="QFPW01000013">
    <property type="protein sequence ID" value="PZQ48153.1"/>
    <property type="molecule type" value="Genomic_DNA"/>
</dbReference>
<accession>A0A2W5Q052</accession>
<name>A0A2W5Q052_RHOSU</name>
<sequence length="158" mass="17205">MTDDWKRLLEAVAGETPTQASFDVCFDIARREVECRVMTVTLHDAAVTTVERLYSSRPESWAVGGRKPMSFGIWADTVIGARKPFVANSYAEMAAVFNDHPVSEALGLGAIVNVPIFFGGIVRGTVNVLNAPGFYDADRVERTVGLAPFFTMAMLTAL</sequence>
<dbReference type="Proteomes" id="UP000249185">
    <property type="component" value="Unassembled WGS sequence"/>
</dbReference>
<dbReference type="InterPro" id="IPR003018">
    <property type="entry name" value="GAF"/>
</dbReference>
<feature type="domain" description="GAF" evidence="1">
    <location>
        <begin position="22"/>
        <end position="141"/>
    </location>
</feature>
<evidence type="ECO:0000259" key="1">
    <source>
        <dbReference type="Pfam" id="PF13185"/>
    </source>
</evidence>
<evidence type="ECO:0000313" key="3">
    <source>
        <dbReference type="Proteomes" id="UP000249185"/>
    </source>
</evidence>
<dbReference type="SUPFAM" id="SSF55781">
    <property type="entry name" value="GAF domain-like"/>
    <property type="match status" value="1"/>
</dbReference>
<dbReference type="InterPro" id="IPR029016">
    <property type="entry name" value="GAF-like_dom_sf"/>
</dbReference>
<evidence type="ECO:0000313" key="2">
    <source>
        <dbReference type="EMBL" id="PZQ48153.1"/>
    </source>
</evidence>
<comment type="caution">
    <text evidence="2">The sequence shown here is derived from an EMBL/GenBank/DDBJ whole genome shotgun (WGS) entry which is preliminary data.</text>
</comment>